<organism evidence="1 2">
    <name type="scientific">Amblyomma americanum</name>
    <name type="common">Lone star tick</name>
    <dbReference type="NCBI Taxonomy" id="6943"/>
    <lineage>
        <taxon>Eukaryota</taxon>
        <taxon>Metazoa</taxon>
        <taxon>Ecdysozoa</taxon>
        <taxon>Arthropoda</taxon>
        <taxon>Chelicerata</taxon>
        <taxon>Arachnida</taxon>
        <taxon>Acari</taxon>
        <taxon>Parasitiformes</taxon>
        <taxon>Ixodida</taxon>
        <taxon>Ixodoidea</taxon>
        <taxon>Ixodidae</taxon>
        <taxon>Amblyomminae</taxon>
        <taxon>Amblyomma</taxon>
    </lineage>
</organism>
<dbReference type="Proteomes" id="UP001321473">
    <property type="component" value="Unassembled WGS sequence"/>
</dbReference>
<sequence>MLERASVRRCALAAHTRYMTRQRADSAAAGEAPEPLVDFASRSQLWMPDIQREVRIVAWERHDIGP</sequence>
<name>A0AAQ4F7F2_AMBAM</name>
<proteinExistence type="predicted"/>
<evidence type="ECO:0000313" key="1">
    <source>
        <dbReference type="EMBL" id="KAK8783094.1"/>
    </source>
</evidence>
<gene>
    <name evidence="1" type="ORF">V5799_015564</name>
</gene>
<evidence type="ECO:0000313" key="2">
    <source>
        <dbReference type="Proteomes" id="UP001321473"/>
    </source>
</evidence>
<comment type="caution">
    <text evidence="1">The sequence shown here is derived from an EMBL/GenBank/DDBJ whole genome shotgun (WGS) entry which is preliminary data.</text>
</comment>
<dbReference type="AlphaFoldDB" id="A0AAQ4F7F2"/>
<protein>
    <submittedName>
        <fullName evidence="1">Uncharacterized protein</fullName>
    </submittedName>
</protein>
<accession>A0AAQ4F7F2</accession>
<dbReference type="EMBL" id="JARKHS020005890">
    <property type="protein sequence ID" value="KAK8783094.1"/>
    <property type="molecule type" value="Genomic_DNA"/>
</dbReference>
<keyword evidence="2" id="KW-1185">Reference proteome</keyword>
<reference evidence="1 2" key="1">
    <citation type="journal article" date="2023" name="Arcadia Sci">
        <title>De novo assembly of a long-read Amblyomma americanum tick genome.</title>
        <authorList>
            <person name="Chou S."/>
            <person name="Poskanzer K.E."/>
            <person name="Rollins M."/>
            <person name="Thuy-Boun P.S."/>
        </authorList>
    </citation>
    <scope>NUCLEOTIDE SEQUENCE [LARGE SCALE GENOMIC DNA]</scope>
    <source>
        <strain evidence="1">F_SG_1</strain>
        <tissue evidence="1">Salivary glands</tissue>
    </source>
</reference>